<evidence type="ECO:0000256" key="1">
    <source>
        <dbReference type="ARBA" id="ARBA00001917"/>
    </source>
</evidence>
<dbReference type="InterPro" id="IPR001155">
    <property type="entry name" value="OxRdtase_FMN_N"/>
</dbReference>
<organism evidence="5 6">
    <name type="scientific">Pectobacterium aroidearum</name>
    <dbReference type="NCBI Taxonomy" id="1201031"/>
    <lineage>
        <taxon>Bacteria</taxon>
        <taxon>Pseudomonadati</taxon>
        <taxon>Pseudomonadota</taxon>
        <taxon>Gammaproteobacteria</taxon>
        <taxon>Enterobacterales</taxon>
        <taxon>Pectobacteriaceae</taxon>
        <taxon>Pectobacterium</taxon>
    </lineage>
</organism>
<dbReference type="GeneID" id="67795751"/>
<dbReference type="GO" id="GO:0016628">
    <property type="term" value="F:oxidoreductase activity, acting on the CH-CH group of donors, NAD or NADP as acceptor"/>
    <property type="evidence" value="ECO:0007669"/>
    <property type="project" value="UniProtKB-ARBA"/>
</dbReference>
<comment type="cofactor">
    <cofactor evidence="1">
        <name>FMN</name>
        <dbReference type="ChEBI" id="CHEBI:58210"/>
    </cofactor>
</comment>
<protein>
    <submittedName>
        <fullName evidence="5">Alkene reductase</fullName>
    </submittedName>
</protein>
<dbReference type="PANTHER" id="PTHR22893">
    <property type="entry name" value="NADH OXIDOREDUCTASE-RELATED"/>
    <property type="match status" value="1"/>
</dbReference>
<proteinExistence type="inferred from homology"/>
<dbReference type="SUPFAM" id="SSF51395">
    <property type="entry name" value="FMN-linked oxidoreductases"/>
    <property type="match status" value="1"/>
</dbReference>
<evidence type="ECO:0000259" key="4">
    <source>
        <dbReference type="Pfam" id="PF00724"/>
    </source>
</evidence>
<dbReference type="PANTHER" id="PTHR22893:SF91">
    <property type="entry name" value="NADPH DEHYDROGENASE 2-RELATED"/>
    <property type="match status" value="1"/>
</dbReference>
<feature type="domain" description="NADH:flavin oxidoreductase/NADH oxidase N-terminal" evidence="4">
    <location>
        <begin position="3"/>
        <end position="332"/>
    </location>
</feature>
<evidence type="ECO:0000256" key="2">
    <source>
        <dbReference type="ARBA" id="ARBA00005979"/>
    </source>
</evidence>
<dbReference type="AlphaFoldDB" id="A0AAW3SUW0"/>
<dbReference type="Proteomes" id="UP000557749">
    <property type="component" value="Unassembled WGS sequence"/>
</dbReference>
<dbReference type="GO" id="GO:0010181">
    <property type="term" value="F:FMN binding"/>
    <property type="evidence" value="ECO:0007669"/>
    <property type="project" value="InterPro"/>
</dbReference>
<dbReference type="RefSeq" id="WP_181845060.1">
    <property type="nucleotide sequence ID" value="NZ_CP065044.1"/>
</dbReference>
<sequence length="355" mass="38248">MTDLFTPLPMGAFTADNRIFMAPLTRCRTEPDHVPGVLMAQHYAQRASAGLLIAEATMISAGHSAFWHEPGIYSEAQIAGWRSVTDAVHQHGGRIFLQIWHGGRATHPALNEGNPPIGPSAIAIQGEVHTPEGKLPYVVPRELADSEIPAVVSAFVQAAHHAKQAGFDGVEIHGANGFLLDQFLRSGSNQRQGNYGGNREKRARLLFEVIDAVSAVLGSQRVGLRLSLLNGVNDMRDEDPVGLSRWLGKQLSAYKLGYLHMMRGDFRGEQTGDVMTPMREAYDGVLVANMGYSVQEAADSVSSGLVDAVAFGKAFLANPDLPARIKQGAELNTPDVATFYGGDARGYNDYPSITG</sequence>
<keyword evidence="3" id="KW-0560">Oxidoreductase</keyword>
<dbReference type="EMBL" id="JACERJ010000004">
    <property type="protein sequence ID" value="MBA5203862.1"/>
    <property type="molecule type" value="Genomic_DNA"/>
</dbReference>
<dbReference type="Pfam" id="PF00724">
    <property type="entry name" value="Oxidored_FMN"/>
    <property type="match status" value="1"/>
</dbReference>
<dbReference type="Gene3D" id="3.20.20.70">
    <property type="entry name" value="Aldolase class I"/>
    <property type="match status" value="1"/>
</dbReference>
<dbReference type="InterPro" id="IPR045247">
    <property type="entry name" value="Oye-like"/>
</dbReference>
<comment type="similarity">
    <text evidence="2">Belongs to the NADH:flavin oxidoreductase/NADH oxidase family.</text>
</comment>
<accession>A0AAW3SUW0</accession>
<name>A0AAW3SUW0_9GAMM</name>
<dbReference type="GO" id="GO:0005829">
    <property type="term" value="C:cytosol"/>
    <property type="evidence" value="ECO:0007669"/>
    <property type="project" value="UniProtKB-ARBA"/>
</dbReference>
<dbReference type="CDD" id="cd02933">
    <property type="entry name" value="OYE_like_FMN"/>
    <property type="match status" value="1"/>
</dbReference>
<gene>
    <name evidence="5" type="ORF">H2Y57_09210</name>
</gene>
<evidence type="ECO:0000256" key="3">
    <source>
        <dbReference type="ARBA" id="ARBA00023002"/>
    </source>
</evidence>
<dbReference type="FunFam" id="3.20.20.70:FF:000059">
    <property type="entry name" value="N-ethylmaleimide reductase, FMN-linked"/>
    <property type="match status" value="1"/>
</dbReference>
<evidence type="ECO:0000313" key="6">
    <source>
        <dbReference type="Proteomes" id="UP000557749"/>
    </source>
</evidence>
<dbReference type="InterPro" id="IPR013785">
    <property type="entry name" value="Aldolase_TIM"/>
</dbReference>
<reference evidence="5 6" key="1">
    <citation type="submission" date="2020-07" db="EMBL/GenBank/DDBJ databases">
        <title>Characterization of Pectobacterium aroidearum strains causing soft rot on Amorphophallus konjac.</title>
        <authorList>
            <person name="Xie H."/>
        </authorList>
    </citation>
    <scope>NUCLEOTIDE SEQUENCE [LARGE SCALE GENOMIC DNA]</scope>
    <source>
        <strain evidence="5 6">MY7</strain>
    </source>
</reference>
<comment type="caution">
    <text evidence="5">The sequence shown here is derived from an EMBL/GenBank/DDBJ whole genome shotgun (WGS) entry which is preliminary data.</text>
</comment>
<evidence type="ECO:0000313" key="5">
    <source>
        <dbReference type="EMBL" id="MBA5203862.1"/>
    </source>
</evidence>